<organism evidence="1 2">
    <name type="scientific">Hyphomonas adhaerens MHS-3</name>
    <dbReference type="NCBI Taxonomy" id="1280949"/>
    <lineage>
        <taxon>Bacteria</taxon>
        <taxon>Pseudomonadati</taxon>
        <taxon>Pseudomonadota</taxon>
        <taxon>Alphaproteobacteria</taxon>
        <taxon>Hyphomonadales</taxon>
        <taxon>Hyphomonadaceae</taxon>
        <taxon>Hyphomonas</taxon>
    </lineage>
</organism>
<keyword evidence="2" id="KW-1185">Reference proteome</keyword>
<dbReference type="EMBL" id="ARYH01000002">
    <property type="protein sequence ID" value="KCZ83443.1"/>
    <property type="molecule type" value="Genomic_DNA"/>
</dbReference>
<dbReference type="AlphaFoldDB" id="A0A069E1Q6"/>
<dbReference type="Proteomes" id="UP000027446">
    <property type="component" value="Unassembled WGS sequence"/>
</dbReference>
<dbReference type="PANTHER" id="PTHR39217">
    <property type="match status" value="1"/>
</dbReference>
<dbReference type="SUPFAM" id="SSF56059">
    <property type="entry name" value="Glutathione synthetase ATP-binding domain-like"/>
    <property type="match status" value="1"/>
</dbReference>
<dbReference type="STRING" id="1280949.HAD_12604"/>
<evidence type="ECO:0000313" key="2">
    <source>
        <dbReference type="Proteomes" id="UP000027446"/>
    </source>
</evidence>
<dbReference type="RefSeq" id="WP_035572366.1">
    <property type="nucleotide sequence ID" value="NZ_ARYH01000002.1"/>
</dbReference>
<accession>A0A069E1Q6</accession>
<dbReference type="Gene3D" id="3.30.470.20">
    <property type="entry name" value="ATP-grasp fold, B domain"/>
    <property type="match status" value="1"/>
</dbReference>
<dbReference type="OrthoDB" id="3373978at2"/>
<name>A0A069E1Q6_9PROT</name>
<dbReference type="PANTHER" id="PTHR39217:SF1">
    <property type="entry name" value="GLUTATHIONE SYNTHETASE"/>
    <property type="match status" value="1"/>
</dbReference>
<proteinExistence type="predicted"/>
<evidence type="ECO:0008006" key="3">
    <source>
        <dbReference type="Google" id="ProtNLM"/>
    </source>
</evidence>
<dbReference type="eggNOG" id="COG0189">
    <property type="taxonomic scope" value="Bacteria"/>
</dbReference>
<comment type="caution">
    <text evidence="1">The sequence shown here is derived from an EMBL/GenBank/DDBJ whole genome shotgun (WGS) entry which is preliminary data.</text>
</comment>
<sequence length="294" mass="32874">MKIAYIASQVTLPGTPGRRDDAFEHDYMMDALRPAFEARGLTIVDVAWDDPDADWSSYGAAIIGTTWDYWDRQEEFLATLDRIGKATRLYNPVDLVRWNIHKTYLRDLEARGARLIPTVWLDKADAASAAGAFDTLQADDLVFKRQVGAGADGQHRLKRGEPVPDMPHAMMVQPFLPTIQSEGEYSFIFIGGEFCHALVKRAVPGDYRIQSKYGGTETPVDPPADDLSEASAIIAMLDEAPLYARVDMVRREDGRLLLMELEAIEPYLYPVEGPRLGDMIAEAVRQRLETTPAQ</sequence>
<gene>
    <name evidence="1" type="ORF">HAD_12604</name>
</gene>
<dbReference type="PATRIC" id="fig|1280949.3.peg.2570"/>
<dbReference type="InterPro" id="IPR053191">
    <property type="entry name" value="DcsG_Biosynth_Enzyme"/>
</dbReference>
<evidence type="ECO:0000313" key="1">
    <source>
        <dbReference type="EMBL" id="KCZ83443.1"/>
    </source>
</evidence>
<protein>
    <recommendedName>
        <fullName evidence="3">ATP-grasp domain-containing protein</fullName>
    </recommendedName>
</protein>
<reference evidence="1 2" key="1">
    <citation type="journal article" date="2014" name="Antonie Van Leeuwenhoek">
        <title>Hyphomonas beringensis sp. nov. and Hyphomonas chukchiensis sp. nov., isolated from surface seawater of the Bering Sea and Chukchi Sea.</title>
        <authorList>
            <person name="Li C."/>
            <person name="Lai Q."/>
            <person name="Li G."/>
            <person name="Dong C."/>
            <person name="Wang J."/>
            <person name="Liao Y."/>
            <person name="Shao Z."/>
        </authorList>
    </citation>
    <scope>NUCLEOTIDE SEQUENCE [LARGE SCALE GENOMIC DNA]</scope>
    <source>
        <strain evidence="1 2">MHS-3</strain>
    </source>
</reference>